<sequence length="1058" mass="114171">MSQTVTATVTQPTAATVSSFSTIDELLKTQAARFGDHVLVAYPATDVDDFEEHTGKDLDRYTEAAAAKYKSLGLQPVDPAAPEAPVAALLAPSSFEVIVTILAISRLGWALLFLSPRLTPAAHARLLRMTDCKTMIAAPEHAPVVSQVAQDLSDPAFTSLRTITRADYRAAPPTTPLATSPAASALQAAKTAWIIHSSGSTGFPKPIPLSHRALLANFAKGLGLRAFCCSPLFHSHGLMELFRCLHRGAPMYMANHARAATRANLVRAMRVARPELVTAVPFVLALLAGGGDGVAALARARVVMFAGSACPDAVGDALVAAGVNLVANYGSSETGAIMSSLRPAGDAQWAYLRMPPHVAPHVLMDEVAPGVFECVALASLPSRGPTNCDDPPGSFRTRDLFTRHPERGDWWKYLTRLDDRVTLVTGEKVLPLPIEGRVRQSAWVAEAVVFGAGRAVPGMLVFRAEGAEMGAEEFADAIWEGVEDANAKAESFSRVPRELVVVMPVGTEWPRTDKGTAVRQRVYDVFAEVIDEAYARFEQMGEPEEEGGELLSLGVPQLEEWLMERFRDDLGKELQSVEADTFAAGVDSLQTMRMWSLIRKTLDLGDRRDELSQNVVYEKGNVKTLARHLHALRTGEEMEQSDEDELLAMQELVEKYSVFEQHVPGDAPAPDGEVVLLTGTTGGLGAHILHSLLSRPSITHIYAPVRAPDPPTAHARIRASLSSRGMPPLDPSHESKLTAIPSTDPSRADDLGLPAPLLAALRATLTCVIHAAWPVNFTLPVRAYAPHVAGLHALLQLCLRVRPARLYFASSVAATGGLAALPTAQEEEGTVLVPERVPGPLAAAQKTGYGRSKLVGEKVVRAAAETTGIRARSLRIGQLVGDVGGAGDWNGTEAIPLLVRGVVRTGVVPALEEEPSWLPIDVAAEAILDVAMGEGDDDATVVYHILNPQTFSWKDDFIPALRRTGLLPPFEVVEPAEWLEKLRDSDTDVEANPSRKLLAFWEAKYGRQAAGKKNLRYESERTLENTPRLGQVPMASILGNGGWMERVVGRWIRSWQEG</sequence>
<dbReference type="SUPFAM" id="SSF56801">
    <property type="entry name" value="Acetyl-CoA synthetase-like"/>
    <property type="match status" value="1"/>
</dbReference>
<evidence type="ECO:0000256" key="3">
    <source>
        <dbReference type="SAM" id="MobiDB-lite"/>
    </source>
</evidence>
<gene>
    <name evidence="7" type="ORF">GTA08_BOTSDO13228</name>
</gene>
<reference evidence="7" key="1">
    <citation type="submission" date="2020-04" db="EMBL/GenBank/DDBJ databases">
        <title>Genome Assembly and Annotation of Botryosphaeria dothidea sdau 11-99, a Latent Pathogen of Apple Fruit Ring Rot in China.</title>
        <authorList>
            <person name="Yu C."/>
            <person name="Diao Y."/>
            <person name="Lu Q."/>
            <person name="Zhao J."/>
            <person name="Cui S."/>
            <person name="Peng C."/>
            <person name="He B."/>
            <person name="Liu H."/>
        </authorList>
    </citation>
    <scope>NUCLEOTIDE SEQUENCE [LARGE SCALE GENOMIC DNA]</scope>
    <source>
        <strain evidence="7">Sdau11-99</strain>
    </source>
</reference>
<dbReference type="AlphaFoldDB" id="A0A8H4N8I3"/>
<dbReference type="SUPFAM" id="SSF47336">
    <property type="entry name" value="ACP-like"/>
    <property type="match status" value="1"/>
</dbReference>
<dbReference type="SUPFAM" id="SSF51735">
    <property type="entry name" value="NAD(P)-binding Rossmann-fold domains"/>
    <property type="match status" value="1"/>
</dbReference>
<keyword evidence="2" id="KW-0597">Phosphoprotein</keyword>
<dbReference type="InterPro" id="IPR000873">
    <property type="entry name" value="AMP-dep_synth/lig_dom"/>
</dbReference>
<dbReference type="Gene3D" id="1.10.1200.10">
    <property type="entry name" value="ACP-like"/>
    <property type="match status" value="1"/>
</dbReference>
<dbReference type="Proteomes" id="UP000572817">
    <property type="component" value="Unassembled WGS sequence"/>
</dbReference>
<feature type="region of interest" description="Disordered" evidence="3">
    <location>
        <begin position="723"/>
        <end position="746"/>
    </location>
</feature>
<dbReference type="InterPro" id="IPR036736">
    <property type="entry name" value="ACP-like_sf"/>
</dbReference>
<organism evidence="7 8">
    <name type="scientific">Botryosphaeria dothidea</name>
    <dbReference type="NCBI Taxonomy" id="55169"/>
    <lineage>
        <taxon>Eukaryota</taxon>
        <taxon>Fungi</taxon>
        <taxon>Dikarya</taxon>
        <taxon>Ascomycota</taxon>
        <taxon>Pezizomycotina</taxon>
        <taxon>Dothideomycetes</taxon>
        <taxon>Dothideomycetes incertae sedis</taxon>
        <taxon>Botryosphaeriales</taxon>
        <taxon>Botryosphaeriaceae</taxon>
        <taxon>Botryosphaeria</taxon>
    </lineage>
</organism>
<dbReference type="OrthoDB" id="429813at2759"/>
<dbReference type="Pfam" id="PF07993">
    <property type="entry name" value="NAD_binding_4"/>
    <property type="match status" value="1"/>
</dbReference>
<feature type="domain" description="Thioester reductase (TE)" evidence="6">
    <location>
        <begin position="677"/>
        <end position="927"/>
    </location>
</feature>
<dbReference type="InterPro" id="IPR013120">
    <property type="entry name" value="FAR_NAD-bd"/>
</dbReference>
<dbReference type="PANTHER" id="PTHR43439:SF2">
    <property type="entry name" value="ENZYME, PUTATIVE (JCVI)-RELATED"/>
    <property type="match status" value="1"/>
</dbReference>
<name>A0A8H4N8I3_9PEZI</name>
<evidence type="ECO:0000256" key="1">
    <source>
        <dbReference type="ARBA" id="ARBA00022450"/>
    </source>
</evidence>
<evidence type="ECO:0000313" key="7">
    <source>
        <dbReference type="EMBL" id="KAF4311173.1"/>
    </source>
</evidence>
<dbReference type="InterPro" id="IPR051414">
    <property type="entry name" value="Adenylate-forming_Reductase"/>
</dbReference>
<dbReference type="Gene3D" id="3.40.50.12780">
    <property type="entry name" value="N-terminal domain of ligase-like"/>
    <property type="match status" value="1"/>
</dbReference>
<evidence type="ECO:0000259" key="4">
    <source>
        <dbReference type="Pfam" id="PF00501"/>
    </source>
</evidence>
<evidence type="ECO:0000313" key="8">
    <source>
        <dbReference type="Proteomes" id="UP000572817"/>
    </source>
</evidence>
<dbReference type="InterPro" id="IPR009081">
    <property type="entry name" value="PP-bd_ACP"/>
</dbReference>
<dbReference type="Gene3D" id="3.40.50.720">
    <property type="entry name" value="NAD(P)-binding Rossmann-like Domain"/>
    <property type="match status" value="1"/>
</dbReference>
<feature type="domain" description="Carrier" evidence="5">
    <location>
        <begin position="560"/>
        <end position="629"/>
    </location>
</feature>
<evidence type="ECO:0000256" key="2">
    <source>
        <dbReference type="ARBA" id="ARBA00022553"/>
    </source>
</evidence>
<dbReference type="InterPro" id="IPR036291">
    <property type="entry name" value="NAD(P)-bd_dom_sf"/>
</dbReference>
<evidence type="ECO:0000259" key="6">
    <source>
        <dbReference type="Pfam" id="PF07993"/>
    </source>
</evidence>
<dbReference type="InterPro" id="IPR042099">
    <property type="entry name" value="ANL_N_sf"/>
</dbReference>
<keyword evidence="1" id="KW-0596">Phosphopantetheine</keyword>
<keyword evidence="8" id="KW-1185">Reference proteome</keyword>
<dbReference type="EMBL" id="WWBZ02000011">
    <property type="protein sequence ID" value="KAF4311173.1"/>
    <property type="molecule type" value="Genomic_DNA"/>
</dbReference>
<evidence type="ECO:0000259" key="5">
    <source>
        <dbReference type="Pfam" id="PF00550"/>
    </source>
</evidence>
<dbReference type="Pfam" id="PF00550">
    <property type="entry name" value="PP-binding"/>
    <property type="match status" value="1"/>
</dbReference>
<dbReference type="PROSITE" id="PS00455">
    <property type="entry name" value="AMP_BINDING"/>
    <property type="match status" value="1"/>
</dbReference>
<comment type="caution">
    <text evidence="7">The sequence shown here is derived from an EMBL/GenBank/DDBJ whole genome shotgun (WGS) entry which is preliminary data.</text>
</comment>
<accession>A0A8H4N8I3</accession>
<protein>
    <submittedName>
        <fullName evidence="7">Male sterility protein</fullName>
    </submittedName>
</protein>
<dbReference type="Pfam" id="PF00501">
    <property type="entry name" value="AMP-binding"/>
    <property type="match status" value="1"/>
</dbReference>
<feature type="domain" description="AMP-dependent synthetase/ligase" evidence="4">
    <location>
        <begin position="28"/>
        <end position="352"/>
    </location>
</feature>
<dbReference type="PANTHER" id="PTHR43439">
    <property type="entry name" value="PHENYLACETATE-COENZYME A LIGASE"/>
    <property type="match status" value="1"/>
</dbReference>
<dbReference type="Pfam" id="PF23562">
    <property type="entry name" value="AMP-binding_C_3"/>
    <property type="match status" value="1"/>
</dbReference>
<dbReference type="InterPro" id="IPR020845">
    <property type="entry name" value="AMP-binding_CS"/>
</dbReference>
<proteinExistence type="predicted"/>